<proteinExistence type="predicted"/>
<dbReference type="PIRSF" id="PIRSF018008">
    <property type="entry name" value="UCP018008"/>
    <property type="match status" value="1"/>
</dbReference>
<dbReference type="InterPro" id="IPR007362">
    <property type="entry name" value="DUF429"/>
</dbReference>
<evidence type="ECO:0000313" key="1">
    <source>
        <dbReference type="EMBL" id="KPV53919.1"/>
    </source>
</evidence>
<protein>
    <recommendedName>
        <fullName evidence="3">DUF429 domain-containing protein</fullName>
    </recommendedName>
</protein>
<dbReference type="EMBL" id="LJCR01000150">
    <property type="protein sequence ID" value="KPV53919.1"/>
    <property type="molecule type" value="Genomic_DNA"/>
</dbReference>
<comment type="caution">
    <text evidence="1">The sequence shown here is derived from an EMBL/GenBank/DDBJ whole genome shotgun (WGS) entry which is preliminary data.</text>
</comment>
<dbReference type="Proteomes" id="UP000050509">
    <property type="component" value="Unassembled WGS sequence"/>
</dbReference>
<sequence>MLFIGLDLAWTPHNATGAALVRGDANGGELLSTALLGSMDEIVQFVAEAAPTGTPALVGVDAPLWVPNATGRRPGESELGAVFAKFQAGAHPANRGITAFRQGVRGEELVARLAAHGFTHDCAIAPGAPARQVIEVYPHSAMVALFGLPRTLKYKAKPRRSRETRMAAWAEYQRHQAALAAAEPPLRGQDAIVAHDVGALRGRALKDFEDRVDAVMCAYIVLYGFRWGAARCRTFGTMEGGYIYSPVPDLP</sequence>
<dbReference type="AlphaFoldDB" id="A0A0P9HGI9"/>
<reference evidence="1 2" key="1">
    <citation type="submission" date="2015-09" db="EMBL/GenBank/DDBJ databases">
        <title>Draft genome sequence of Kouleothrix aurantiaca JCM 19913.</title>
        <authorList>
            <person name="Hemp J."/>
        </authorList>
    </citation>
    <scope>NUCLEOTIDE SEQUENCE [LARGE SCALE GENOMIC DNA]</scope>
    <source>
        <strain evidence="1 2">COM-B</strain>
    </source>
</reference>
<gene>
    <name evidence="1" type="ORF">SE17_06850</name>
</gene>
<evidence type="ECO:0000313" key="2">
    <source>
        <dbReference type="Proteomes" id="UP000050509"/>
    </source>
</evidence>
<organism evidence="1 2">
    <name type="scientific">Kouleothrix aurantiaca</name>
    <dbReference type="NCBI Taxonomy" id="186479"/>
    <lineage>
        <taxon>Bacteria</taxon>
        <taxon>Bacillati</taxon>
        <taxon>Chloroflexota</taxon>
        <taxon>Chloroflexia</taxon>
        <taxon>Chloroflexales</taxon>
        <taxon>Roseiflexineae</taxon>
        <taxon>Roseiflexaceae</taxon>
        <taxon>Kouleothrix</taxon>
    </lineage>
</organism>
<evidence type="ECO:0008006" key="3">
    <source>
        <dbReference type="Google" id="ProtNLM"/>
    </source>
</evidence>
<dbReference type="InterPro" id="IPR008306">
    <property type="entry name" value="UCP018008"/>
</dbReference>
<keyword evidence="2" id="KW-1185">Reference proteome</keyword>
<name>A0A0P9HGI9_9CHLR</name>
<accession>A0A0P9HGI9</accession>
<dbReference type="Pfam" id="PF04250">
    <property type="entry name" value="DUF429"/>
    <property type="match status" value="1"/>
</dbReference>